<evidence type="ECO:0000313" key="1">
    <source>
        <dbReference type="EMBL" id="OCL12855.1"/>
    </source>
</evidence>
<reference evidence="1 2" key="1">
    <citation type="journal article" date="2016" name="Nat. Commun.">
        <title>Ectomycorrhizal ecology is imprinted in the genome of the dominant symbiotic fungus Cenococcum geophilum.</title>
        <authorList>
            <consortium name="DOE Joint Genome Institute"/>
            <person name="Peter M."/>
            <person name="Kohler A."/>
            <person name="Ohm R.A."/>
            <person name="Kuo A."/>
            <person name="Krutzmann J."/>
            <person name="Morin E."/>
            <person name="Arend M."/>
            <person name="Barry K.W."/>
            <person name="Binder M."/>
            <person name="Choi C."/>
            <person name="Clum A."/>
            <person name="Copeland A."/>
            <person name="Grisel N."/>
            <person name="Haridas S."/>
            <person name="Kipfer T."/>
            <person name="LaButti K."/>
            <person name="Lindquist E."/>
            <person name="Lipzen A."/>
            <person name="Maire R."/>
            <person name="Meier B."/>
            <person name="Mihaltcheva S."/>
            <person name="Molinier V."/>
            <person name="Murat C."/>
            <person name="Poggeler S."/>
            <person name="Quandt C.A."/>
            <person name="Sperisen C."/>
            <person name="Tritt A."/>
            <person name="Tisserant E."/>
            <person name="Crous P.W."/>
            <person name="Henrissat B."/>
            <person name="Nehls U."/>
            <person name="Egli S."/>
            <person name="Spatafora J.W."/>
            <person name="Grigoriev I.V."/>
            <person name="Martin F.M."/>
        </authorList>
    </citation>
    <scope>NUCLEOTIDE SEQUENCE [LARGE SCALE GENOMIC DNA]</scope>
    <source>
        <strain evidence="1 2">CBS 207.34</strain>
    </source>
</reference>
<organism evidence="1 2">
    <name type="scientific">Glonium stellatum</name>
    <dbReference type="NCBI Taxonomy" id="574774"/>
    <lineage>
        <taxon>Eukaryota</taxon>
        <taxon>Fungi</taxon>
        <taxon>Dikarya</taxon>
        <taxon>Ascomycota</taxon>
        <taxon>Pezizomycotina</taxon>
        <taxon>Dothideomycetes</taxon>
        <taxon>Pleosporomycetidae</taxon>
        <taxon>Gloniales</taxon>
        <taxon>Gloniaceae</taxon>
        <taxon>Glonium</taxon>
    </lineage>
</organism>
<dbReference type="EMBL" id="KV748820">
    <property type="protein sequence ID" value="OCL12855.1"/>
    <property type="molecule type" value="Genomic_DNA"/>
</dbReference>
<sequence>MTISHYGVWVATPTSFTAETEKQDSRSPHITLKFKDDPNARRELRAAINVKSTDRDTRLVYWLVRNFEHPLTSTLANLDLGFQLIQPGDPEAGDLALDYIRTQPQLMAIQDGRILPHDIPGPSNDILDEMGPVLQSAIDNGATVYLFGSSFGSGIHDIHMNQGSLPRFANGASQDGGILFNFPNDGHWEAVFLAFASQRVPTDDETGRFLSDSRSLAQIIEQE</sequence>
<proteinExistence type="predicted"/>
<dbReference type="Pfam" id="PF10042">
    <property type="entry name" value="DUF2278"/>
    <property type="match status" value="1"/>
</dbReference>
<dbReference type="InterPro" id="IPR019268">
    <property type="entry name" value="DUF2278"/>
</dbReference>
<dbReference type="OrthoDB" id="2580841at2759"/>
<dbReference type="Proteomes" id="UP000250140">
    <property type="component" value="Unassembled WGS sequence"/>
</dbReference>
<dbReference type="AlphaFoldDB" id="A0A8E2F9P4"/>
<evidence type="ECO:0008006" key="3">
    <source>
        <dbReference type="Google" id="ProtNLM"/>
    </source>
</evidence>
<gene>
    <name evidence="1" type="ORF">AOQ84DRAFT_417948</name>
</gene>
<keyword evidence="2" id="KW-1185">Reference proteome</keyword>
<evidence type="ECO:0000313" key="2">
    <source>
        <dbReference type="Proteomes" id="UP000250140"/>
    </source>
</evidence>
<name>A0A8E2F9P4_9PEZI</name>
<accession>A0A8E2F9P4</accession>
<protein>
    <recommendedName>
        <fullName evidence="3">DUF2278 family protein</fullName>
    </recommendedName>
</protein>